<gene>
    <name evidence="1" type="ORF">NLI96_g13313</name>
</gene>
<dbReference type="Pfam" id="PF08843">
    <property type="entry name" value="AbiEii"/>
    <property type="match status" value="1"/>
</dbReference>
<dbReference type="EMBL" id="JANAWD010001911">
    <property type="protein sequence ID" value="KAJ3472581.1"/>
    <property type="molecule type" value="Genomic_DNA"/>
</dbReference>
<evidence type="ECO:0008006" key="3">
    <source>
        <dbReference type="Google" id="ProtNLM"/>
    </source>
</evidence>
<evidence type="ECO:0000313" key="1">
    <source>
        <dbReference type="EMBL" id="KAJ3472581.1"/>
    </source>
</evidence>
<organism evidence="1 2">
    <name type="scientific">Meripilus lineatus</name>
    <dbReference type="NCBI Taxonomy" id="2056292"/>
    <lineage>
        <taxon>Eukaryota</taxon>
        <taxon>Fungi</taxon>
        <taxon>Dikarya</taxon>
        <taxon>Basidiomycota</taxon>
        <taxon>Agaricomycotina</taxon>
        <taxon>Agaricomycetes</taxon>
        <taxon>Polyporales</taxon>
        <taxon>Meripilaceae</taxon>
        <taxon>Meripilus</taxon>
    </lineage>
</organism>
<accession>A0AAD5UQS4</accession>
<dbReference type="AlphaFoldDB" id="A0AAD5UQS4"/>
<sequence>MVEGSSLVPGGMGMIAPAELPDGPWQGLFRQALTLIEEIRKYGTSRPFWTFGGGTVLMLRHGHRMSKDVDIFVPDPQYLGYVNPRISDAASDITNEYEEHAGFVKLLLPDGEIDFVVSRNLMSPGYDEWTLMGQVVKVETSAEIVAKKMWHRGDRPTARDLFDLCLVIEREPESLIEASAFLVRHRDTFLHLLDERRTFVQSRFDDISTLGYTPSFDYCVNLAGEFLRQLPDTSTVRKSRPR</sequence>
<dbReference type="Proteomes" id="UP001212997">
    <property type="component" value="Unassembled WGS sequence"/>
</dbReference>
<protein>
    <recommendedName>
        <fullName evidence="3">Nucleotidyl transferase AbiEii/AbiGii toxin family protein</fullName>
    </recommendedName>
</protein>
<reference evidence="1" key="1">
    <citation type="submission" date="2022-07" db="EMBL/GenBank/DDBJ databases">
        <title>Genome Sequence of Physisporinus lineatus.</title>
        <authorList>
            <person name="Buettner E."/>
        </authorList>
    </citation>
    <scope>NUCLEOTIDE SEQUENCE</scope>
    <source>
        <strain evidence="1">VT162</strain>
    </source>
</reference>
<comment type="caution">
    <text evidence="1">The sequence shown here is derived from an EMBL/GenBank/DDBJ whole genome shotgun (WGS) entry which is preliminary data.</text>
</comment>
<keyword evidence="2" id="KW-1185">Reference proteome</keyword>
<name>A0AAD5UQS4_9APHY</name>
<dbReference type="InterPro" id="IPR014942">
    <property type="entry name" value="AbiEii"/>
</dbReference>
<evidence type="ECO:0000313" key="2">
    <source>
        <dbReference type="Proteomes" id="UP001212997"/>
    </source>
</evidence>
<proteinExistence type="predicted"/>